<name>A0A371PAZ1_9ACTN</name>
<sequence>MPPTTVPKPAPRERLLAAAETLFYDEGIHIGVDRLCAVAEVSKRSMYQHFGGKDDVIVEMLRARAGRLAAAWSSSEGRTPRARILAVFDSVREMSASPDFHGCPFVNVATELKDREHPANVAALGYKLELNRFFEDQARSGGAADPQALGVQLTMMFDGACAYSVVRGGTTDAALGAVETLLDAQGVTD</sequence>
<gene>
    <name evidence="6" type="ORF">DX116_03130</name>
</gene>
<evidence type="ECO:0000259" key="5">
    <source>
        <dbReference type="PROSITE" id="PS50977"/>
    </source>
</evidence>
<reference evidence="6 7" key="1">
    <citation type="submission" date="2018-08" db="EMBL/GenBank/DDBJ databases">
        <title>Aeromicrobium sp. M2KJ-4, whole genome shotgun sequence.</title>
        <authorList>
            <person name="Tuo L."/>
        </authorList>
    </citation>
    <scope>NUCLEOTIDE SEQUENCE [LARGE SCALE GENOMIC DNA]</scope>
    <source>
        <strain evidence="6 7">M2KJ-4</strain>
    </source>
</reference>
<dbReference type="Pfam" id="PF00440">
    <property type="entry name" value="TetR_N"/>
    <property type="match status" value="1"/>
</dbReference>
<evidence type="ECO:0000313" key="7">
    <source>
        <dbReference type="Proteomes" id="UP000265581"/>
    </source>
</evidence>
<proteinExistence type="predicted"/>
<organism evidence="6 7">
    <name type="scientific">Aeromicrobium endophyticum</name>
    <dbReference type="NCBI Taxonomy" id="2292704"/>
    <lineage>
        <taxon>Bacteria</taxon>
        <taxon>Bacillati</taxon>
        <taxon>Actinomycetota</taxon>
        <taxon>Actinomycetes</taxon>
        <taxon>Propionibacteriales</taxon>
        <taxon>Nocardioidaceae</taxon>
        <taxon>Aeromicrobium</taxon>
    </lineage>
</organism>
<dbReference type="PROSITE" id="PS50977">
    <property type="entry name" value="HTH_TETR_2"/>
    <property type="match status" value="1"/>
</dbReference>
<dbReference type="InterPro" id="IPR036271">
    <property type="entry name" value="Tet_transcr_reg_TetR-rel_C_sf"/>
</dbReference>
<evidence type="ECO:0000256" key="4">
    <source>
        <dbReference type="PROSITE-ProRule" id="PRU00335"/>
    </source>
</evidence>
<dbReference type="OrthoDB" id="4214267at2"/>
<accession>A0A371PAZ1</accession>
<dbReference type="PRINTS" id="PR00455">
    <property type="entry name" value="HTHTETR"/>
</dbReference>
<protein>
    <submittedName>
        <fullName evidence="6">TetR/AcrR family transcriptional regulator</fullName>
    </submittedName>
</protein>
<comment type="caution">
    <text evidence="6">The sequence shown here is derived from an EMBL/GenBank/DDBJ whole genome shotgun (WGS) entry which is preliminary data.</text>
</comment>
<evidence type="ECO:0000256" key="1">
    <source>
        <dbReference type="ARBA" id="ARBA00023015"/>
    </source>
</evidence>
<evidence type="ECO:0000256" key="3">
    <source>
        <dbReference type="ARBA" id="ARBA00023163"/>
    </source>
</evidence>
<evidence type="ECO:0000313" key="6">
    <source>
        <dbReference type="EMBL" id="REK72620.1"/>
    </source>
</evidence>
<dbReference type="EMBL" id="QUBR01000001">
    <property type="protein sequence ID" value="REK72620.1"/>
    <property type="molecule type" value="Genomic_DNA"/>
</dbReference>
<dbReference type="Proteomes" id="UP000265581">
    <property type="component" value="Unassembled WGS sequence"/>
</dbReference>
<dbReference type="SUPFAM" id="SSF46689">
    <property type="entry name" value="Homeodomain-like"/>
    <property type="match status" value="1"/>
</dbReference>
<dbReference type="InterPro" id="IPR009057">
    <property type="entry name" value="Homeodomain-like_sf"/>
</dbReference>
<dbReference type="RefSeq" id="WP_119702733.1">
    <property type="nucleotide sequence ID" value="NZ_JBHSOI010000001.1"/>
</dbReference>
<dbReference type="PANTHER" id="PTHR47506:SF3">
    <property type="entry name" value="HTH-TYPE TRANSCRIPTIONAL REGULATOR LMRA"/>
    <property type="match status" value="1"/>
</dbReference>
<dbReference type="InterPro" id="IPR001647">
    <property type="entry name" value="HTH_TetR"/>
</dbReference>
<keyword evidence="1" id="KW-0805">Transcription regulation</keyword>
<dbReference type="SUPFAM" id="SSF48498">
    <property type="entry name" value="Tetracyclin repressor-like, C-terminal domain"/>
    <property type="match status" value="1"/>
</dbReference>
<feature type="DNA-binding region" description="H-T-H motif" evidence="4">
    <location>
        <begin position="31"/>
        <end position="50"/>
    </location>
</feature>
<dbReference type="Gene3D" id="1.10.357.10">
    <property type="entry name" value="Tetracycline Repressor, domain 2"/>
    <property type="match status" value="1"/>
</dbReference>
<keyword evidence="2 4" id="KW-0238">DNA-binding</keyword>
<evidence type="ECO:0000256" key="2">
    <source>
        <dbReference type="ARBA" id="ARBA00023125"/>
    </source>
</evidence>
<feature type="domain" description="HTH tetR-type" evidence="5">
    <location>
        <begin position="9"/>
        <end position="68"/>
    </location>
</feature>
<keyword evidence="3" id="KW-0804">Transcription</keyword>
<dbReference type="GO" id="GO:0003677">
    <property type="term" value="F:DNA binding"/>
    <property type="evidence" value="ECO:0007669"/>
    <property type="project" value="UniProtKB-UniRule"/>
</dbReference>
<dbReference type="PANTHER" id="PTHR47506">
    <property type="entry name" value="TRANSCRIPTIONAL REGULATORY PROTEIN"/>
    <property type="match status" value="1"/>
</dbReference>
<dbReference type="AlphaFoldDB" id="A0A371PAZ1"/>
<keyword evidence="7" id="KW-1185">Reference proteome</keyword>